<dbReference type="InterPro" id="IPR003607">
    <property type="entry name" value="HD/PDEase_dom"/>
</dbReference>
<dbReference type="RefSeq" id="WP_208832030.1">
    <property type="nucleotide sequence ID" value="NZ_CP072110.1"/>
</dbReference>
<keyword evidence="5" id="KW-1185">Reference proteome</keyword>
<dbReference type="Pfam" id="PF13487">
    <property type="entry name" value="HD_5"/>
    <property type="match status" value="1"/>
</dbReference>
<dbReference type="CDD" id="cd17569">
    <property type="entry name" value="REC_HupR-like"/>
    <property type="match status" value="1"/>
</dbReference>
<dbReference type="SMART" id="SM00448">
    <property type="entry name" value="REC"/>
    <property type="match status" value="1"/>
</dbReference>
<name>A0A975HI89_9GAMM</name>
<dbReference type="PANTHER" id="PTHR45228:SF8">
    <property type="entry name" value="TWO-COMPONENT RESPONSE REGULATOR-RELATED"/>
    <property type="match status" value="1"/>
</dbReference>
<dbReference type="InterPro" id="IPR052020">
    <property type="entry name" value="Cyclic_di-GMP/3'3'-cGAMP_PDE"/>
</dbReference>
<evidence type="ECO:0000313" key="4">
    <source>
        <dbReference type="EMBL" id="QTH63975.1"/>
    </source>
</evidence>
<dbReference type="PROSITE" id="PS51832">
    <property type="entry name" value="HD_GYP"/>
    <property type="match status" value="1"/>
</dbReference>
<dbReference type="Gene3D" id="1.10.3210.10">
    <property type="entry name" value="Hypothetical protein af1432"/>
    <property type="match status" value="1"/>
</dbReference>
<proteinExistence type="predicted"/>
<feature type="modified residue" description="4-aspartylphosphate" evidence="1">
    <location>
        <position position="54"/>
    </location>
</feature>
<dbReference type="InterPro" id="IPR011006">
    <property type="entry name" value="CheY-like_superfamily"/>
</dbReference>
<dbReference type="GO" id="GO:0000160">
    <property type="term" value="P:phosphorelay signal transduction system"/>
    <property type="evidence" value="ECO:0007669"/>
    <property type="project" value="InterPro"/>
</dbReference>
<dbReference type="KEGG" id="psym:J1N51_00300"/>
<organism evidence="4 5">
    <name type="scientific">Psychrosphaera ytuae</name>
    <dbReference type="NCBI Taxonomy" id="2820710"/>
    <lineage>
        <taxon>Bacteria</taxon>
        <taxon>Pseudomonadati</taxon>
        <taxon>Pseudomonadota</taxon>
        <taxon>Gammaproteobacteria</taxon>
        <taxon>Alteromonadales</taxon>
        <taxon>Pseudoalteromonadaceae</taxon>
        <taxon>Psychrosphaera</taxon>
    </lineage>
</organism>
<evidence type="ECO:0000259" key="3">
    <source>
        <dbReference type="PROSITE" id="PS51832"/>
    </source>
</evidence>
<dbReference type="PANTHER" id="PTHR45228">
    <property type="entry name" value="CYCLIC DI-GMP PHOSPHODIESTERASE TM_0186-RELATED"/>
    <property type="match status" value="1"/>
</dbReference>
<dbReference type="Proteomes" id="UP000682739">
    <property type="component" value="Chromosome"/>
</dbReference>
<evidence type="ECO:0000256" key="1">
    <source>
        <dbReference type="PROSITE-ProRule" id="PRU00169"/>
    </source>
</evidence>
<dbReference type="EMBL" id="CP072110">
    <property type="protein sequence ID" value="QTH63975.1"/>
    <property type="molecule type" value="Genomic_DNA"/>
</dbReference>
<reference evidence="4" key="1">
    <citation type="submission" date="2021-03" db="EMBL/GenBank/DDBJ databases">
        <title>Description of Psychrosphaera ytuae sp. nov. isolated from deep sea sediment of South China Sea.</title>
        <authorList>
            <person name="Zhang J."/>
            <person name="Xu X.-D."/>
        </authorList>
    </citation>
    <scope>NUCLEOTIDE SEQUENCE</scope>
    <source>
        <strain evidence="4">MTZ26</strain>
    </source>
</reference>
<sequence length="428" mass="48285">MAAKPSMLLLDDEPEILNALKRLFRKDFVVDIFTDGQDALEALMSKEYAIIISDMRMPQLDGAAFLGQAKQVAPDASRLLLTGYADMESTVRAINEGEIFSYVSKPWDNTELKVLVKNALARYELIKKNDVLSGKLVAANTKLTEANAKLEERIAARTAALNKQTMRLKQSTLKQRKFFRQLLDMISVIIEDRAGHENGHSKRVAAHSKVLAEELGLSRAEAINIYLTGMLHEVGKVSISDELLATTEIERNPEQQQAFRSHAVEGANILSRLPSLREVATNIRHQYENWDGSGYPDNLKKEDIPLGSRILKVVSDYDYLLLGHKHAQKLSPDRAQFYLKEERGKQYDYKIVDKYLSLLERLPEIDELEADYCVATSKLEPGMIVSADVVTQKGSIMLTKDTELTQAAINKLKAYEKDNECFLTVFIY</sequence>
<dbReference type="InterPro" id="IPR037522">
    <property type="entry name" value="HD_GYP_dom"/>
</dbReference>
<dbReference type="SUPFAM" id="SSF109604">
    <property type="entry name" value="HD-domain/PDEase-like"/>
    <property type="match status" value="1"/>
</dbReference>
<dbReference type="Gene3D" id="3.40.50.2300">
    <property type="match status" value="1"/>
</dbReference>
<dbReference type="AlphaFoldDB" id="A0A975HI89"/>
<feature type="domain" description="Response regulatory" evidence="2">
    <location>
        <begin position="6"/>
        <end position="120"/>
    </location>
</feature>
<dbReference type="SUPFAM" id="SSF52172">
    <property type="entry name" value="CheY-like"/>
    <property type="match status" value="1"/>
</dbReference>
<keyword evidence="1" id="KW-0597">Phosphoprotein</keyword>
<dbReference type="Pfam" id="PF00072">
    <property type="entry name" value="Response_reg"/>
    <property type="match status" value="1"/>
</dbReference>
<gene>
    <name evidence="4" type="ORF">J1N51_00300</name>
</gene>
<dbReference type="GO" id="GO:0008081">
    <property type="term" value="F:phosphoric diester hydrolase activity"/>
    <property type="evidence" value="ECO:0007669"/>
    <property type="project" value="UniProtKB-ARBA"/>
</dbReference>
<protein>
    <submittedName>
        <fullName evidence="4">Response regulator</fullName>
    </submittedName>
</protein>
<evidence type="ECO:0000259" key="2">
    <source>
        <dbReference type="PROSITE" id="PS50110"/>
    </source>
</evidence>
<evidence type="ECO:0000313" key="5">
    <source>
        <dbReference type="Proteomes" id="UP000682739"/>
    </source>
</evidence>
<accession>A0A975HI89</accession>
<dbReference type="CDD" id="cd00077">
    <property type="entry name" value="HDc"/>
    <property type="match status" value="1"/>
</dbReference>
<dbReference type="InterPro" id="IPR001789">
    <property type="entry name" value="Sig_transdc_resp-reg_receiver"/>
</dbReference>
<feature type="domain" description="HD-GYP" evidence="3">
    <location>
        <begin position="175"/>
        <end position="371"/>
    </location>
</feature>
<dbReference type="PROSITE" id="PS50110">
    <property type="entry name" value="RESPONSE_REGULATORY"/>
    <property type="match status" value="1"/>
</dbReference>